<gene>
    <name evidence="15 18" type="primary">mutM</name>
    <name evidence="15" type="synonym">fpg</name>
    <name evidence="18" type="ORF">NSCAC_1503</name>
</gene>
<dbReference type="PROSITE" id="PS01242">
    <property type="entry name" value="ZF_FPG_1"/>
    <property type="match status" value="1"/>
</dbReference>
<evidence type="ECO:0000313" key="18">
    <source>
        <dbReference type="EMBL" id="CAB1277102.1"/>
    </source>
</evidence>
<dbReference type="SUPFAM" id="SSF81624">
    <property type="entry name" value="N-terminal domain of MutM-like DNA repair proteins"/>
    <property type="match status" value="1"/>
</dbReference>
<keyword evidence="8 15" id="KW-0862">Zinc</keyword>
<feature type="binding site" evidence="15">
    <location>
        <position position="110"/>
    </location>
    <ligand>
        <name>DNA</name>
        <dbReference type="ChEBI" id="CHEBI:16991"/>
    </ligand>
</feature>
<evidence type="ECO:0000256" key="12">
    <source>
        <dbReference type="ARBA" id="ARBA00023268"/>
    </source>
</evidence>
<dbReference type="InterPro" id="IPR015887">
    <property type="entry name" value="DNA_glyclase_Znf_dom_DNA_BS"/>
</dbReference>
<comment type="catalytic activity">
    <reaction evidence="14 15">
        <text>2'-deoxyribonucleotide-(2'-deoxyribose 5'-phosphate)-2'-deoxyribonucleotide-DNA = a 3'-end 2'-deoxyribonucleotide-(2,3-dehydro-2,3-deoxyribose 5'-phosphate)-DNA + a 5'-end 5'-phospho-2'-deoxyribonucleoside-DNA + H(+)</text>
        <dbReference type="Rhea" id="RHEA:66592"/>
        <dbReference type="Rhea" id="RHEA-COMP:13180"/>
        <dbReference type="Rhea" id="RHEA-COMP:16897"/>
        <dbReference type="Rhea" id="RHEA-COMP:17067"/>
        <dbReference type="ChEBI" id="CHEBI:15378"/>
        <dbReference type="ChEBI" id="CHEBI:136412"/>
        <dbReference type="ChEBI" id="CHEBI:157695"/>
        <dbReference type="ChEBI" id="CHEBI:167181"/>
        <dbReference type="EC" id="4.2.99.18"/>
    </reaction>
</comment>
<keyword evidence="12 15" id="KW-0511">Multifunctional enzyme</keyword>
<dbReference type="FunFam" id="3.20.190.10:FF:000001">
    <property type="entry name" value="Formamidopyrimidine-DNA glycosylase"/>
    <property type="match status" value="1"/>
</dbReference>
<dbReference type="PROSITE" id="PS51066">
    <property type="entry name" value="ZF_FPG_2"/>
    <property type="match status" value="1"/>
</dbReference>
<protein>
    <recommendedName>
        <fullName evidence="15">Formamidopyrimidine-DNA glycosylase</fullName>
        <shortName evidence="15">Fapy-DNA glycosylase</shortName>
        <ecNumber evidence="15">3.2.2.23</ecNumber>
    </recommendedName>
    <alternativeName>
        <fullName evidence="15">DNA-(apurinic or apyrimidinic site) lyase MutM</fullName>
        <shortName evidence="15">AP lyase MutM</shortName>
        <ecNumber evidence="15">4.2.99.18</ecNumber>
    </alternativeName>
</protein>
<keyword evidence="7 15" id="KW-0378">Hydrolase</keyword>
<feature type="active site" description="Proton donor" evidence="15">
    <location>
        <position position="3"/>
    </location>
</feature>
<dbReference type="GO" id="GO:0006284">
    <property type="term" value="P:base-excision repair"/>
    <property type="evidence" value="ECO:0007669"/>
    <property type="project" value="InterPro"/>
</dbReference>
<feature type="binding site" evidence="15">
    <location>
        <position position="91"/>
    </location>
    <ligand>
        <name>DNA</name>
        <dbReference type="ChEBI" id="CHEBI:16991"/>
    </ligand>
</feature>
<dbReference type="Proteomes" id="UP000516072">
    <property type="component" value="Chromosome"/>
</dbReference>
<proteinExistence type="inferred from homology"/>
<evidence type="ECO:0000256" key="7">
    <source>
        <dbReference type="ARBA" id="ARBA00022801"/>
    </source>
</evidence>
<dbReference type="SMART" id="SM00898">
    <property type="entry name" value="Fapy_DNA_glyco"/>
    <property type="match status" value="1"/>
</dbReference>
<reference evidence="18 19" key="1">
    <citation type="submission" date="2020-03" db="EMBL/GenBank/DDBJ databases">
        <authorList>
            <person name="Picone N."/>
        </authorList>
    </citation>
    <scope>NUCLEOTIDE SEQUENCE [LARGE SCALE GENOMIC DNA]</scope>
    <source>
        <strain evidence="18">NSCAC1</strain>
    </source>
</reference>
<feature type="active site" description="Proton donor; for delta-elimination activity" evidence="15">
    <location>
        <position position="261"/>
    </location>
</feature>
<dbReference type="KEGG" id="ntg:NSCAC_1503"/>
<dbReference type="Gene3D" id="3.20.190.10">
    <property type="entry name" value="MutM-like, N-terminal"/>
    <property type="match status" value="1"/>
</dbReference>
<keyword evidence="9 15" id="KW-0238">DNA-binding</keyword>
<feature type="domain" description="FPG-type" evidence="16">
    <location>
        <begin position="237"/>
        <end position="271"/>
    </location>
</feature>
<dbReference type="Pfam" id="PF06827">
    <property type="entry name" value="zf-FPG_IleRS"/>
    <property type="match status" value="1"/>
</dbReference>
<evidence type="ECO:0000256" key="3">
    <source>
        <dbReference type="ARBA" id="ARBA00011245"/>
    </source>
</evidence>
<dbReference type="HAMAP" id="MF_00103">
    <property type="entry name" value="Fapy_DNA_glycosyl"/>
    <property type="match status" value="1"/>
</dbReference>
<evidence type="ECO:0000256" key="5">
    <source>
        <dbReference type="ARBA" id="ARBA00022763"/>
    </source>
</evidence>
<keyword evidence="13 15" id="KW-0326">Glycosidase</keyword>
<dbReference type="PANTHER" id="PTHR22993">
    <property type="entry name" value="FORMAMIDOPYRIMIDINE-DNA GLYCOSYLASE"/>
    <property type="match status" value="1"/>
</dbReference>
<dbReference type="InterPro" id="IPR020629">
    <property type="entry name" value="FPG_Glyclase"/>
</dbReference>
<dbReference type="NCBIfam" id="NF002211">
    <property type="entry name" value="PRK01103.1"/>
    <property type="match status" value="1"/>
</dbReference>
<dbReference type="SMART" id="SM01232">
    <property type="entry name" value="H2TH"/>
    <property type="match status" value="1"/>
</dbReference>
<dbReference type="InterPro" id="IPR035937">
    <property type="entry name" value="FPG_N"/>
</dbReference>
<organism evidence="18 19">
    <name type="scientific">Candidatus Nitrosacidococcus tergens</name>
    <dbReference type="NCBI Taxonomy" id="553981"/>
    <lineage>
        <taxon>Bacteria</taxon>
        <taxon>Pseudomonadati</taxon>
        <taxon>Pseudomonadota</taxon>
        <taxon>Gammaproteobacteria</taxon>
        <taxon>Chromatiales</taxon>
        <taxon>Chromatiaceae</taxon>
        <taxon>Candidatus Nitrosacidococcus</taxon>
    </lineage>
</organism>
<feature type="domain" description="Formamidopyrimidine-DNA glycosylase catalytic" evidence="17">
    <location>
        <begin position="2"/>
        <end position="113"/>
    </location>
</feature>
<comment type="cofactor">
    <cofactor evidence="15">
        <name>Zn(2+)</name>
        <dbReference type="ChEBI" id="CHEBI:29105"/>
    </cofactor>
    <text evidence="15">Binds 1 zinc ion per subunit.</text>
</comment>
<dbReference type="InterPro" id="IPR012319">
    <property type="entry name" value="FPG_cat"/>
</dbReference>
<evidence type="ECO:0000256" key="2">
    <source>
        <dbReference type="ARBA" id="ARBA00009409"/>
    </source>
</evidence>
<dbReference type="InterPro" id="IPR010979">
    <property type="entry name" value="Ribosomal_uS13-like_H2TH"/>
</dbReference>
<evidence type="ECO:0000256" key="1">
    <source>
        <dbReference type="ARBA" id="ARBA00001668"/>
    </source>
</evidence>
<comment type="similarity">
    <text evidence="2 15">Belongs to the FPG family.</text>
</comment>
<dbReference type="EMBL" id="LR778175">
    <property type="protein sequence ID" value="CAB1277102.1"/>
    <property type="molecule type" value="Genomic_DNA"/>
</dbReference>
<feature type="binding site" evidence="15">
    <location>
        <position position="152"/>
    </location>
    <ligand>
        <name>DNA</name>
        <dbReference type="ChEBI" id="CHEBI:16991"/>
    </ligand>
</feature>
<evidence type="ECO:0000256" key="10">
    <source>
        <dbReference type="ARBA" id="ARBA00023204"/>
    </source>
</evidence>
<name>A0A7G1QC30_9GAMM</name>
<keyword evidence="10 15" id="KW-0234">DNA repair</keyword>
<dbReference type="GO" id="GO:0003684">
    <property type="term" value="F:damaged DNA binding"/>
    <property type="evidence" value="ECO:0007669"/>
    <property type="project" value="InterPro"/>
</dbReference>
<dbReference type="GO" id="GO:0140078">
    <property type="term" value="F:class I DNA-(apurinic or apyrimidinic site) endonuclease activity"/>
    <property type="evidence" value="ECO:0007669"/>
    <property type="project" value="UniProtKB-EC"/>
</dbReference>
<keyword evidence="19" id="KW-1185">Reference proteome</keyword>
<dbReference type="Pfam" id="PF01149">
    <property type="entry name" value="Fapy_DNA_glyco"/>
    <property type="match status" value="1"/>
</dbReference>
<sequence length="275" mass="31273">MPELPEVETVRQGIELYLVNQKIISVIIRQPNLRWPVPLFLSTGLIDQVVFAVQRRGKYLLLVCTKGTIILHLGMSGTLRVLSANKPPEKHDHIDIILSSNYCLRYRDPRRFGTMLWTTEDPLCHPLLKNLGIEPLTSKFNGSYLFQKSRTRQIIVKNFLMNNKIVVGIGNIYANEILFQTGIHPRMPAWKVSLSSYEKLAKNSKIVLSNAIKAGGTSLKDFHAIDGSPGYFTQQLKVYGRKDQPCLVCSSTIVYERTHQRASYYCDKCQSMSNI</sequence>
<dbReference type="FunFam" id="1.10.8.50:FF:000003">
    <property type="entry name" value="Formamidopyrimidine-DNA glycosylase"/>
    <property type="match status" value="1"/>
</dbReference>
<dbReference type="PROSITE" id="PS51068">
    <property type="entry name" value="FPG_CAT"/>
    <property type="match status" value="1"/>
</dbReference>
<dbReference type="RefSeq" id="WP_197744169.1">
    <property type="nucleotide sequence ID" value="NZ_LR778175.1"/>
</dbReference>
<evidence type="ECO:0000259" key="17">
    <source>
        <dbReference type="PROSITE" id="PS51068"/>
    </source>
</evidence>
<evidence type="ECO:0000256" key="15">
    <source>
        <dbReference type="HAMAP-Rule" id="MF_00103"/>
    </source>
</evidence>
<evidence type="ECO:0000259" key="16">
    <source>
        <dbReference type="PROSITE" id="PS51066"/>
    </source>
</evidence>
<evidence type="ECO:0000313" key="19">
    <source>
        <dbReference type="Proteomes" id="UP000516072"/>
    </source>
</evidence>
<comment type="function">
    <text evidence="15">Involved in base excision repair of DNA damaged by oxidation or by mutagenic agents. Acts as DNA glycosylase that recognizes and removes damaged bases. Has a preference for oxidized purines, such as 7,8-dihydro-8-oxoguanine (8-oxoG). Has AP (apurinic/apyrimidinic) lyase activity and introduces nicks in the DNA strand. Cleaves the DNA backbone by beta-delta elimination to generate a single-strand break at the site of the removed base with both 3'- and 5'-phosphates.</text>
</comment>
<dbReference type="NCBIfam" id="TIGR00577">
    <property type="entry name" value="fpg"/>
    <property type="match status" value="1"/>
</dbReference>
<dbReference type="Gene3D" id="1.10.8.50">
    <property type="match status" value="1"/>
</dbReference>
<keyword evidence="5 15" id="KW-0227">DNA damage</keyword>
<feature type="active site" description="Proton donor; for beta-elimination activity" evidence="15">
    <location>
        <position position="58"/>
    </location>
</feature>
<dbReference type="EC" id="3.2.2.23" evidence="15"/>
<dbReference type="GO" id="GO:0034039">
    <property type="term" value="F:8-oxo-7,8-dihydroguanine DNA N-glycosylase activity"/>
    <property type="evidence" value="ECO:0007669"/>
    <property type="project" value="TreeGrafter"/>
</dbReference>
<keyword evidence="6 15" id="KW-0863">Zinc-finger</keyword>
<dbReference type="EC" id="4.2.99.18" evidence="15"/>
<keyword evidence="4 15" id="KW-0479">Metal-binding</keyword>
<evidence type="ECO:0000256" key="6">
    <source>
        <dbReference type="ARBA" id="ARBA00022771"/>
    </source>
</evidence>
<dbReference type="SUPFAM" id="SSF57716">
    <property type="entry name" value="Glucocorticoid receptor-like (DNA-binding domain)"/>
    <property type="match status" value="1"/>
</dbReference>
<evidence type="ECO:0000256" key="11">
    <source>
        <dbReference type="ARBA" id="ARBA00023239"/>
    </source>
</evidence>
<accession>A0A7G1QC30</accession>
<evidence type="ECO:0000256" key="14">
    <source>
        <dbReference type="ARBA" id="ARBA00044632"/>
    </source>
</evidence>
<dbReference type="PANTHER" id="PTHR22993:SF9">
    <property type="entry name" value="FORMAMIDOPYRIMIDINE-DNA GLYCOSYLASE"/>
    <property type="match status" value="1"/>
</dbReference>
<comment type="catalytic activity">
    <reaction evidence="1 15">
        <text>Hydrolysis of DNA containing ring-opened 7-methylguanine residues, releasing 2,6-diamino-4-hydroxy-5-(N-methyl)formamidopyrimidine.</text>
        <dbReference type="EC" id="3.2.2.23"/>
    </reaction>
</comment>
<dbReference type="Pfam" id="PF06831">
    <property type="entry name" value="H2TH"/>
    <property type="match status" value="1"/>
</dbReference>
<evidence type="ECO:0000256" key="8">
    <source>
        <dbReference type="ARBA" id="ARBA00022833"/>
    </source>
</evidence>
<feature type="active site" description="Schiff-base intermediate with DNA" evidence="15">
    <location>
        <position position="2"/>
    </location>
</feature>
<evidence type="ECO:0000256" key="4">
    <source>
        <dbReference type="ARBA" id="ARBA00022723"/>
    </source>
</evidence>
<comment type="subunit">
    <text evidence="3 15">Monomer.</text>
</comment>
<dbReference type="CDD" id="cd08966">
    <property type="entry name" value="EcFpg-like_N"/>
    <property type="match status" value="1"/>
</dbReference>
<keyword evidence="11 15" id="KW-0456">Lyase</keyword>
<dbReference type="GO" id="GO:0008270">
    <property type="term" value="F:zinc ion binding"/>
    <property type="evidence" value="ECO:0007669"/>
    <property type="project" value="UniProtKB-UniRule"/>
</dbReference>
<dbReference type="InterPro" id="IPR010663">
    <property type="entry name" value="Znf_FPG/IleRS"/>
</dbReference>
<dbReference type="InterPro" id="IPR000214">
    <property type="entry name" value="Znf_DNA_glyclase/AP_lyase"/>
</dbReference>
<dbReference type="SUPFAM" id="SSF46946">
    <property type="entry name" value="S13-like H2TH domain"/>
    <property type="match status" value="1"/>
</dbReference>
<evidence type="ECO:0000256" key="9">
    <source>
        <dbReference type="ARBA" id="ARBA00023125"/>
    </source>
</evidence>
<evidence type="ECO:0000256" key="13">
    <source>
        <dbReference type="ARBA" id="ARBA00023295"/>
    </source>
</evidence>
<dbReference type="InterPro" id="IPR015886">
    <property type="entry name" value="H2TH_FPG"/>
</dbReference>
<dbReference type="AlphaFoldDB" id="A0A7G1QC30"/>